<gene>
    <name evidence="3" type="ORF">SNAT2548_LOCUS12775</name>
</gene>
<keyword evidence="4" id="KW-1185">Reference proteome</keyword>
<comment type="caution">
    <text evidence="3">The sequence shown here is derived from an EMBL/GenBank/DDBJ whole genome shotgun (WGS) entry which is preliminary data.</text>
</comment>
<dbReference type="Gene3D" id="2.60.120.260">
    <property type="entry name" value="Galactose-binding domain-like"/>
    <property type="match status" value="2"/>
</dbReference>
<evidence type="ECO:0000259" key="2">
    <source>
        <dbReference type="Pfam" id="PF00754"/>
    </source>
</evidence>
<dbReference type="SUPFAM" id="SSF49785">
    <property type="entry name" value="Galactose-binding domain-like"/>
    <property type="match status" value="3"/>
</dbReference>
<feature type="signal peptide" evidence="1">
    <location>
        <begin position="1"/>
        <end position="16"/>
    </location>
</feature>
<name>A0A812M830_9DINO</name>
<evidence type="ECO:0000256" key="1">
    <source>
        <dbReference type="SAM" id="SignalP"/>
    </source>
</evidence>
<accession>A0A812M830</accession>
<feature type="chain" id="PRO_5032933786" description="F5/8 type C domain-containing protein" evidence="1">
    <location>
        <begin position="17"/>
        <end position="1203"/>
    </location>
</feature>
<evidence type="ECO:0000313" key="4">
    <source>
        <dbReference type="Proteomes" id="UP000604046"/>
    </source>
</evidence>
<protein>
    <recommendedName>
        <fullName evidence="2">F5/8 type C domain-containing protein</fullName>
    </recommendedName>
</protein>
<evidence type="ECO:0000313" key="3">
    <source>
        <dbReference type="EMBL" id="CAE7253706.1"/>
    </source>
</evidence>
<dbReference type="InterPro" id="IPR000421">
    <property type="entry name" value="FA58C"/>
</dbReference>
<proteinExistence type="predicted"/>
<reference evidence="3" key="1">
    <citation type="submission" date="2021-02" db="EMBL/GenBank/DDBJ databases">
        <authorList>
            <person name="Dougan E. K."/>
            <person name="Rhodes N."/>
            <person name="Thang M."/>
            <person name="Chan C."/>
        </authorList>
    </citation>
    <scope>NUCLEOTIDE SEQUENCE</scope>
</reference>
<dbReference type="Proteomes" id="UP000604046">
    <property type="component" value="Unassembled WGS sequence"/>
</dbReference>
<sequence>MVRGRCVLVLVLQAAAQQFAPFDAATASSTYSSKTFGADLATSESSGYWCSAGDHEPGQSVSWTGVFKARRQLLGVTLRWSYAPEEVKVLTSSDGGNFQESVGWRKLSRPEPSFEDTILFPEPVAAKAVKVLMRGAKPWGYFGLSNAVAIARPSAFMLVSGVPAAQEQCVVASSSGVAAKPCIDAVVSGTGAEIFAGAGGELQVLGGGCLGVVAGKLSLIECQAGQGSWVVAQDGQVKQGNTCLVVTGAQVSVADCDDAALTGGDKFFQVAVPDHDPAAVVAVQEVGVLLRASVKRQRALVAALQRLVPRLDSCKPQTTSLAVKQNWPAFLQSGSSSRRADGESLTAKVGASFGPGGAELDAVLAASADVLRLVGAKRMPSMRMGHALFRLMLALLLSTSGAGAAEPEMDYALLRANVVQAYAQQTAEMAETLNVLQSLSTDTAATLARLESACRCVLVLVLQAAAQHFAPFDAATASRRAVCVCCIYSSKTFGADLATTESSGYWCSAGDHEPGQSVSWTGVFKARRQLLGVTLRWSYAPEEVKVLTSSDGGNFQESVGWRKLSRPEPSFEDTILFPEPVAAKAVKVLMRGAKPWGYFGLSNAVAIARPSAFMLVSGVPAAQEQCVVASSSGVAAKPCVDAVVSGTGAEIFAGAGGELQVSVADCDDAALTVAVQEVGALLRASVKRQRALVAALQRLVPRLDSCKPQTTSLAVKQNWPAFLQSGSCSRRADGESLTAKVGASFGPGGAELDAVLAASTDVLRLERKIYWWVCPGPAWLAVMLPIPSMRMGHALFRLMLALLLSTCGAGAAEPEMDYAAVNMVRGRCVLVLVLQAAAQQFAPFDAATASSIYSSKTFGADLATTESSGYWCSAGDHEPGQSVSWTGVFKARRQLLGVTLRWSYAPEEVKVLTSSDGGNFQESVGWRKLSRPEPSFEDTILFPEPVAAKAVKVLMRGAKPWGYFGLSNAVAIARPSAFMLVSGAPAAQEQCVVASRSSSGVAAKPCVDAVVSGTGAEIFAGAGGELQVLGGGCLGVVAGKLSLIECQEGQGSWVVAQDGQVKQGNTCLVVTGAQVSVADCDDAALTGGDKFFQVAVPDHDPAVVVAVQAVGALLRASVKRQRTLVAALQRLVPRLDSCKPRTTSLAVKQNWPAFLQSGSSSRRADGESLTAKVGASFGPGGAELDAVLAASADVLRLVGAKSV</sequence>
<dbReference type="Pfam" id="PF00754">
    <property type="entry name" value="F5_F8_type_C"/>
    <property type="match status" value="1"/>
</dbReference>
<feature type="non-terminal residue" evidence="3">
    <location>
        <position position="1203"/>
    </location>
</feature>
<dbReference type="EMBL" id="CAJNDS010001266">
    <property type="protein sequence ID" value="CAE7253706.1"/>
    <property type="molecule type" value="Genomic_DNA"/>
</dbReference>
<organism evidence="3 4">
    <name type="scientific">Symbiodinium natans</name>
    <dbReference type="NCBI Taxonomy" id="878477"/>
    <lineage>
        <taxon>Eukaryota</taxon>
        <taxon>Sar</taxon>
        <taxon>Alveolata</taxon>
        <taxon>Dinophyceae</taxon>
        <taxon>Suessiales</taxon>
        <taxon>Symbiodiniaceae</taxon>
        <taxon>Symbiodinium</taxon>
    </lineage>
</organism>
<keyword evidence="1" id="KW-0732">Signal</keyword>
<dbReference type="InterPro" id="IPR008979">
    <property type="entry name" value="Galactose-bd-like_sf"/>
</dbReference>
<dbReference type="AlphaFoldDB" id="A0A812M830"/>
<feature type="domain" description="F5/8 type C" evidence="2">
    <location>
        <begin position="25"/>
        <end position="141"/>
    </location>
</feature>